<keyword evidence="2" id="KW-1185">Reference proteome</keyword>
<dbReference type="KEGG" id="pcy:PCYB_004960"/>
<dbReference type="EMBL" id="DF157732">
    <property type="protein sequence ID" value="GAB69747.1"/>
    <property type="molecule type" value="Genomic_DNA"/>
</dbReference>
<proteinExistence type="predicted"/>
<dbReference type="AlphaFoldDB" id="K6VJY6"/>
<dbReference type="RefSeq" id="XP_004227965.1">
    <property type="nucleotide sequence ID" value="XM_004227917.1"/>
</dbReference>
<gene>
    <name evidence="1" type="ORF">PCYB_004960</name>
</gene>
<evidence type="ECO:0000313" key="1">
    <source>
        <dbReference type="EMBL" id="GAB69747.1"/>
    </source>
</evidence>
<dbReference type="Proteomes" id="UP000006319">
    <property type="component" value="Unassembled WGS sequence"/>
</dbReference>
<sequence>MSTALIGTTDALIPLFGGLYKVKENKFNLHRQLINSKKGKLTHYHRNNYDEMRKIILMYQENELISFKKGRYNIKYHSA</sequence>
<dbReference type="GeneID" id="14696289"/>
<organism evidence="1 2">
    <name type="scientific">Plasmodium cynomolgi (strain B)</name>
    <dbReference type="NCBI Taxonomy" id="1120755"/>
    <lineage>
        <taxon>Eukaryota</taxon>
        <taxon>Sar</taxon>
        <taxon>Alveolata</taxon>
        <taxon>Apicomplexa</taxon>
        <taxon>Aconoidasida</taxon>
        <taxon>Haemosporida</taxon>
        <taxon>Plasmodiidae</taxon>
        <taxon>Plasmodium</taxon>
        <taxon>Plasmodium (Plasmodium)</taxon>
    </lineage>
</organism>
<reference evidence="1 2" key="1">
    <citation type="journal article" date="2012" name="Nat. Genet.">
        <title>Plasmodium cynomolgi genome sequences provide insight into Plasmodium vivax and the monkey malaria clade.</title>
        <authorList>
            <person name="Tachibana S."/>
            <person name="Sullivan S.A."/>
            <person name="Kawai S."/>
            <person name="Nakamura S."/>
            <person name="Kim H.R."/>
            <person name="Goto N."/>
            <person name="Arisue N."/>
            <person name="Palacpac N.M.Q."/>
            <person name="Honma H."/>
            <person name="Yagi M."/>
            <person name="Tougan T."/>
            <person name="Katakai Y."/>
            <person name="Kaneko O."/>
            <person name="Mita T."/>
            <person name="Kita K."/>
            <person name="Yasutomi Y."/>
            <person name="Sutton P.L."/>
            <person name="Shakhbatyan R."/>
            <person name="Horii T."/>
            <person name="Yasunaga T."/>
            <person name="Barnwell J.W."/>
            <person name="Escalante A.A."/>
            <person name="Carlton J.M."/>
            <person name="Tanabe K."/>
        </authorList>
    </citation>
    <scope>NUCLEOTIDE SEQUENCE [LARGE SCALE GENOMIC DNA]</scope>
    <source>
        <strain evidence="1 2">B</strain>
    </source>
</reference>
<dbReference type="VEuPathDB" id="PlasmoDB:PCYB_004960"/>
<accession>K6VJY6</accession>
<name>K6VJY6_PLACD</name>
<evidence type="ECO:0000313" key="2">
    <source>
        <dbReference type="Proteomes" id="UP000006319"/>
    </source>
</evidence>
<protein>
    <submittedName>
        <fullName evidence="1">CYIR protein</fullName>
    </submittedName>
</protein>
<dbReference type="OrthoDB" id="388578at2759"/>